<evidence type="ECO:0000313" key="2">
    <source>
        <dbReference type="EMBL" id="GMF36483.1"/>
    </source>
</evidence>
<dbReference type="OrthoDB" id="18781at2759"/>
<dbReference type="GO" id="GO:0005524">
    <property type="term" value="F:ATP binding"/>
    <property type="evidence" value="ECO:0007669"/>
    <property type="project" value="InterPro"/>
</dbReference>
<sequence length="356" mass="39623">MANESDVVDQMREDYKDAYQFGECEFQSRDFANMTMYDQMRVMVDSDVVIGMHGAGMVNVIWTHPGTLVVEFSPYKSTAGDIAISASFSGVCGTSFAVVKTLSYAQRTPTKWTSAFHDVFSPAPTSDEDAEVVTFPLAPQTSQRASTKRKSLFDAALKKKSLAKSHDLPKELEKATQETDTTRASSVNVKALTKPTQIPAKNDWGSSVLTMLQQMDLYKDQIIHVERRESRNAQYRDLETLQLSTQTCEALEKCYNIKQLYSHQFEAIEAIRRGENAVLSTATASGKSLAYNVPMLDMLLEDSTATFMYLFPTKALAQDQLKSLRRLLEAAGLPLHLGATFVRAKTLALSRYASLD</sequence>
<protein>
    <submittedName>
        <fullName evidence="2">Unnamed protein product</fullName>
    </submittedName>
</protein>
<proteinExistence type="predicted"/>
<dbReference type="SUPFAM" id="SSF52540">
    <property type="entry name" value="P-loop containing nucleoside triphosphate hydrolases"/>
    <property type="match status" value="1"/>
</dbReference>
<dbReference type="AlphaFoldDB" id="A0A9W6XDP5"/>
<dbReference type="PANTHER" id="PTHR47957:SF3">
    <property type="entry name" value="ATP-DEPENDENT HELICASE HRQ1"/>
    <property type="match status" value="1"/>
</dbReference>
<evidence type="ECO:0000259" key="1">
    <source>
        <dbReference type="PROSITE" id="PS51192"/>
    </source>
</evidence>
<accession>A0A9W6XDP5</accession>
<dbReference type="Pfam" id="PF04577">
    <property type="entry name" value="Glyco_transf_61"/>
    <property type="match status" value="1"/>
</dbReference>
<dbReference type="GO" id="GO:0003676">
    <property type="term" value="F:nucleic acid binding"/>
    <property type="evidence" value="ECO:0007669"/>
    <property type="project" value="InterPro"/>
</dbReference>
<reference evidence="2" key="1">
    <citation type="submission" date="2023-04" db="EMBL/GenBank/DDBJ databases">
        <title>Phytophthora lilii NBRC 32176.</title>
        <authorList>
            <person name="Ichikawa N."/>
            <person name="Sato H."/>
            <person name="Tonouchi N."/>
        </authorList>
    </citation>
    <scope>NUCLEOTIDE SEQUENCE</scope>
    <source>
        <strain evidence="2">NBRC 32176</strain>
    </source>
</reference>
<dbReference type="Proteomes" id="UP001165083">
    <property type="component" value="Unassembled WGS sequence"/>
</dbReference>
<dbReference type="InterPro" id="IPR027417">
    <property type="entry name" value="P-loop_NTPase"/>
</dbReference>
<dbReference type="PANTHER" id="PTHR47957">
    <property type="entry name" value="ATP-DEPENDENT HELICASE HRQ1"/>
    <property type="match status" value="1"/>
</dbReference>
<dbReference type="GO" id="GO:0043138">
    <property type="term" value="F:3'-5' DNA helicase activity"/>
    <property type="evidence" value="ECO:0007669"/>
    <property type="project" value="TreeGrafter"/>
</dbReference>
<dbReference type="GO" id="GO:0036297">
    <property type="term" value="P:interstrand cross-link repair"/>
    <property type="evidence" value="ECO:0007669"/>
    <property type="project" value="TreeGrafter"/>
</dbReference>
<dbReference type="InterPro" id="IPR011545">
    <property type="entry name" value="DEAD/DEAH_box_helicase_dom"/>
</dbReference>
<gene>
    <name evidence="2" type="ORF">Plil01_001543300</name>
</gene>
<dbReference type="Pfam" id="PF00270">
    <property type="entry name" value="DEAD"/>
    <property type="match status" value="1"/>
</dbReference>
<dbReference type="InterPro" id="IPR014001">
    <property type="entry name" value="Helicase_ATP-bd"/>
</dbReference>
<dbReference type="Gene3D" id="3.40.50.300">
    <property type="entry name" value="P-loop containing nucleotide triphosphate hydrolases"/>
    <property type="match status" value="1"/>
</dbReference>
<dbReference type="EMBL" id="BSXW01001404">
    <property type="protein sequence ID" value="GMF36483.1"/>
    <property type="molecule type" value="Genomic_DNA"/>
</dbReference>
<dbReference type="GO" id="GO:0006289">
    <property type="term" value="P:nucleotide-excision repair"/>
    <property type="evidence" value="ECO:0007669"/>
    <property type="project" value="TreeGrafter"/>
</dbReference>
<dbReference type="GO" id="GO:0016757">
    <property type="term" value="F:glycosyltransferase activity"/>
    <property type="evidence" value="ECO:0007669"/>
    <property type="project" value="InterPro"/>
</dbReference>
<comment type="caution">
    <text evidence="2">The sequence shown here is derived from an EMBL/GenBank/DDBJ whole genome shotgun (WGS) entry which is preliminary data.</text>
</comment>
<dbReference type="GO" id="GO:0005634">
    <property type="term" value="C:nucleus"/>
    <property type="evidence" value="ECO:0007669"/>
    <property type="project" value="TreeGrafter"/>
</dbReference>
<evidence type="ECO:0000313" key="3">
    <source>
        <dbReference type="Proteomes" id="UP001165083"/>
    </source>
</evidence>
<organism evidence="2 3">
    <name type="scientific">Phytophthora lilii</name>
    <dbReference type="NCBI Taxonomy" id="2077276"/>
    <lineage>
        <taxon>Eukaryota</taxon>
        <taxon>Sar</taxon>
        <taxon>Stramenopiles</taxon>
        <taxon>Oomycota</taxon>
        <taxon>Peronosporomycetes</taxon>
        <taxon>Peronosporales</taxon>
        <taxon>Peronosporaceae</taxon>
        <taxon>Phytophthora</taxon>
    </lineage>
</organism>
<dbReference type="PROSITE" id="PS51192">
    <property type="entry name" value="HELICASE_ATP_BIND_1"/>
    <property type="match status" value="1"/>
</dbReference>
<name>A0A9W6XDP5_9STRA</name>
<keyword evidence="3" id="KW-1185">Reference proteome</keyword>
<dbReference type="InterPro" id="IPR049625">
    <property type="entry name" value="Glyco_transf_61_cat"/>
</dbReference>
<feature type="domain" description="Helicase ATP-binding" evidence="1">
    <location>
        <begin position="268"/>
        <end position="356"/>
    </location>
</feature>